<dbReference type="Proteomes" id="UP000076871">
    <property type="component" value="Unassembled WGS sequence"/>
</dbReference>
<accession>A0A165BJA6</accession>
<feature type="compositionally biased region" description="Acidic residues" evidence="1">
    <location>
        <begin position="67"/>
        <end position="80"/>
    </location>
</feature>
<organism evidence="2 3">
    <name type="scientific">Laetiporus sulphureus 93-53</name>
    <dbReference type="NCBI Taxonomy" id="1314785"/>
    <lineage>
        <taxon>Eukaryota</taxon>
        <taxon>Fungi</taxon>
        <taxon>Dikarya</taxon>
        <taxon>Basidiomycota</taxon>
        <taxon>Agaricomycotina</taxon>
        <taxon>Agaricomycetes</taxon>
        <taxon>Polyporales</taxon>
        <taxon>Laetiporus</taxon>
    </lineage>
</organism>
<feature type="compositionally biased region" description="Basic and acidic residues" evidence="1">
    <location>
        <begin position="32"/>
        <end position="47"/>
    </location>
</feature>
<dbReference type="EMBL" id="KV427669">
    <property type="protein sequence ID" value="KZT01165.1"/>
    <property type="molecule type" value="Genomic_DNA"/>
</dbReference>
<name>A0A165BJA6_9APHY</name>
<dbReference type="InParanoid" id="A0A165BJA6"/>
<evidence type="ECO:0000313" key="3">
    <source>
        <dbReference type="Proteomes" id="UP000076871"/>
    </source>
</evidence>
<dbReference type="AlphaFoldDB" id="A0A165BJA6"/>
<dbReference type="GeneID" id="63819709"/>
<gene>
    <name evidence="2" type="ORF">LAESUDRAFT_493536</name>
</gene>
<reference evidence="2 3" key="1">
    <citation type="journal article" date="2016" name="Mol. Biol. Evol.">
        <title>Comparative Genomics of Early-Diverging Mushroom-Forming Fungi Provides Insights into the Origins of Lignocellulose Decay Capabilities.</title>
        <authorList>
            <person name="Nagy L.G."/>
            <person name="Riley R."/>
            <person name="Tritt A."/>
            <person name="Adam C."/>
            <person name="Daum C."/>
            <person name="Floudas D."/>
            <person name="Sun H."/>
            <person name="Yadav J.S."/>
            <person name="Pangilinan J."/>
            <person name="Larsson K.H."/>
            <person name="Matsuura K."/>
            <person name="Barry K."/>
            <person name="Labutti K."/>
            <person name="Kuo R."/>
            <person name="Ohm R.A."/>
            <person name="Bhattacharya S.S."/>
            <person name="Shirouzu T."/>
            <person name="Yoshinaga Y."/>
            <person name="Martin F.M."/>
            <person name="Grigoriev I.V."/>
            <person name="Hibbett D.S."/>
        </authorList>
    </citation>
    <scope>NUCLEOTIDE SEQUENCE [LARGE SCALE GENOMIC DNA]</scope>
    <source>
        <strain evidence="2 3">93-53</strain>
    </source>
</reference>
<evidence type="ECO:0000313" key="2">
    <source>
        <dbReference type="EMBL" id="KZT01165.1"/>
    </source>
</evidence>
<feature type="region of interest" description="Disordered" evidence="1">
    <location>
        <begin position="1"/>
        <end position="134"/>
    </location>
</feature>
<sequence length="134" mass="14492">MSCVADRSRQDPIKTLEGDANEDGAKASNVEENCKETGDEQETRSTEKSQNVSEPGEVAGSKRKLPDDDEGEVDGEDPETSGDVRENDGKASVFNGDDDDEIEERARKKSKTADEDSAQVEHAGEGTEDIEDAE</sequence>
<dbReference type="RefSeq" id="XP_040758905.1">
    <property type="nucleotide sequence ID" value="XM_040902678.1"/>
</dbReference>
<evidence type="ECO:0000256" key="1">
    <source>
        <dbReference type="SAM" id="MobiDB-lite"/>
    </source>
</evidence>
<protein>
    <submittedName>
        <fullName evidence="2">Uncharacterized protein</fullName>
    </submittedName>
</protein>
<keyword evidence="3" id="KW-1185">Reference proteome</keyword>
<proteinExistence type="predicted"/>
<feature type="compositionally biased region" description="Basic and acidic residues" evidence="1">
    <location>
        <begin position="1"/>
        <end position="17"/>
    </location>
</feature>